<dbReference type="PANTHER" id="PTHR42924:SF3">
    <property type="entry name" value="POLYMERASE_HISTIDINOL PHOSPHATASE N-TERMINAL DOMAIN-CONTAINING PROTEIN"/>
    <property type="match status" value="1"/>
</dbReference>
<dbReference type="SMART" id="SM00481">
    <property type="entry name" value="POLIIIAc"/>
    <property type="match status" value="1"/>
</dbReference>
<name>A0A4Q7NGF7_9ACTN</name>
<accession>A0A4Q7NGF7</accession>
<evidence type="ECO:0000259" key="1">
    <source>
        <dbReference type="SMART" id="SM00481"/>
    </source>
</evidence>
<dbReference type="InterPro" id="IPR052018">
    <property type="entry name" value="PHP_domain"/>
</dbReference>
<dbReference type="EMBL" id="SGXD01000004">
    <property type="protein sequence ID" value="RZS83001.1"/>
    <property type="molecule type" value="Genomic_DNA"/>
</dbReference>
<protein>
    <submittedName>
        <fullName evidence="2">Putative metal-dependent phosphoesterase TrpH</fullName>
    </submittedName>
</protein>
<dbReference type="Proteomes" id="UP000293638">
    <property type="component" value="Unassembled WGS sequence"/>
</dbReference>
<dbReference type="GO" id="GO:0035312">
    <property type="term" value="F:5'-3' DNA exonuclease activity"/>
    <property type="evidence" value="ECO:0007669"/>
    <property type="project" value="TreeGrafter"/>
</dbReference>
<sequence>MSVLPPPAALVVASGRPTLAVAQGQGSDLPGATGAARRSQLPGREGLAVVHADLHNHTLLSDGAGRPEDAYASMQRAGLDVAALTDHVSLPRTSPLPAGLPPDAVSRYRTAPPSMDAAGWSRTAALADAADEPGSFTAVRGFEWTEPWLGHVNVWFSEQMTGVALPGGTRVLHDWLHAQVEATARRAAPSGGPGPLFGFNHPGREPGRLDGFALDPRLVPRMVTLELFNRGEDYLFEGVADGLPSPLLAVHDAGWQPGLVGVTDEHGTGWGTVEGRGRAGLWVREHSRSGVAEALLARRTYATRLSGLRLDATLDGVGMGGTLPPDGTGGRLRLDVDRGPAWHGRPLEVQVLVPGAGELLPEVRAVLPLTCGTPLDAELDLRAPAAPGRPGWVVVRVVDPAQDDDREARAHAAGWTPRGRAVAYASPWRTAPA</sequence>
<dbReference type="PANTHER" id="PTHR42924">
    <property type="entry name" value="EXONUCLEASE"/>
    <property type="match status" value="1"/>
</dbReference>
<evidence type="ECO:0000313" key="2">
    <source>
        <dbReference type="EMBL" id="RZS83001.1"/>
    </source>
</evidence>
<dbReference type="InterPro" id="IPR003141">
    <property type="entry name" value="Pol/His_phosphatase_N"/>
</dbReference>
<dbReference type="SUPFAM" id="SSF89550">
    <property type="entry name" value="PHP domain-like"/>
    <property type="match status" value="1"/>
</dbReference>
<comment type="caution">
    <text evidence="2">The sequence shown here is derived from an EMBL/GenBank/DDBJ whole genome shotgun (WGS) entry which is preliminary data.</text>
</comment>
<keyword evidence="3" id="KW-1185">Reference proteome</keyword>
<organism evidence="2 3">
    <name type="scientific">Motilibacter rhizosphaerae</name>
    <dbReference type="NCBI Taxonomy" id="598652"/>
    <lineage>
        <taxon>Bacteria</taxon>
        <taxon>Bacillati</taxon>
        <taxon>Actinomycetota</taxon>
        <taxon>Actinomycetes</taxon>
        <taxon>Motilibacterales</taxon>
        <taxon>Motilibacteraceae</taxon>
        <taxon>Motilibacter</taxon>
    </lineage>
</organism>
<dbReference type="InterPro" id="IPR016195">
    <property type="entry name" value="Pol/histidinol_Pase-like"/>
</dbReference>
<dbReference type="AlphaFoldDB" id="A0A4Q7NGF7"/>
<dbReference type="RefSeq" id="WP_165400356.1">
    <property type="nucleotide sequence ID" value="NZ_SGXD01000004.1"/>
</dbReference>
<gene>
    <name evidence="2" type="ORF">EV189_3399</name>
</gene>
<dbReference type="GO" id="GO:0004534">
    <property type="term" value="F:5'-3' RNA exonuclease activity"/>
    <property type="evidence" value="ECO:0007669"/>
    <property type="project" value="TreeGrafter"/>
</dbReference>
<proteinExistence type="predicted"/>
<reference evidence="2 3" key="1">
    <citation type="submission" date="2019-02" db="EMBL/GenBank/DDBJ databases">
        <title>Genomic Encyclopedia of Type Strains, Phase IV (KMG-IV): sequencing the most valuable type-strain genomes for metagenomic binning, comparative biology and taxonomic classification.</title>
        <authorList>
            <person name="Goeker M."/>
        </authorList>
    </citation>
    <scope>NUCLEOTIDE SEQUENCE [LARGE SCALE GENOMIC DNA]</scope>
    <source>
        <strain evidence="2 3">DSM 45622</strain>
    </source>
</reference>
<dbReference type="Gene3D" id="3.20.20.140">
    <property type="entry name" value="Metal-dependent hydrolases"/>
    <property type="match status" value="1"/>
</dbReference>
<evidence type="ECO:0000313" key="3">
    <source>
        <dbReference type="Proteomes" id="UP000293638"/>
    </source>
</evidence>
<feature type="domain" description="Polymerase/histidinol phosphatase N-terminal" evidence="1">
    <location>
        <begin position="52"/>
        <end position="148"/>
    </location>
</feature>